<keyword evidence="2" id="KW-0238">DNA-binding</keyword>
<dbReference type="GO" id="GO:0003700">
    <property type="term" value="F:DNA-binding transcription factor activity"/>
    <property type="evidence" value="ECO:0007669"/>
    <property type="project" value="InterPro"/>
</dbReference>
<dbReference type="PaxDb" id="411902-CLOBOL_04043"/>
<dbReference type="PANTHER" id="PTHR43280">
    <property type="entry name" value="ARAC-FAMILY TRANSCRIPTIONAL REGULATOR"/>
    <property type="match status" value="1"/>
</dbReference>
<dbReference type="CDD" id="cd02208">
    <property type="entry name" value="cupin_RmlC-like"/>
    <property type="match status" value="1"/>
</dbReference>
<dbReference type="InterPro" id="IPR018060">
    <property type="entry name" value="HTH_AraC"/>
</dbReference>
<reference evidence="5 6" key="1">
    <citation type="submission" date="2007-08" db="EMBL/GenBank/DDBJ databases">
        <authorList>
            <person name="Fulton L."/>
            <person name="Clifton S."/>
            <person name="Fulton B."/>
            <person name="Xu J."/>
            <person name="Minx P."/>
            <person name="Pepin K.H."/>
            <person name="Johnson M."/>
            <person name="Thiruvilangam P."/>
            <person name="Bhonagiri V."/>
            <person name="Nash W.E."/>
            <person name="Mardis E.R."/>
            <person name="Wilson R.K."/>
        </authorList>
    </citation>
    <scope>NUCLEOTIDE SEQUENCE [LARGE SCALE GENOMIC DNA]</scope>
    <source>
        <strain evidence="6">ATCC BAA-613 / DSM 15670 / CCUG 46953 / JCM 12243 / WAL 16351</strain>
    </source>
</reference>
<organism evidence="5 6">
    <name type="scientific">Enterocloster bolteae (strain ATCC BAA-613 / DSM 15670 / CCUG 46953 / JCM 12243 / WAL 16351)</name>
    <name type="common">Clostridium bolteae</name>
    <dbReference type="NCBI Taxonomy" id="411902"/>
    <lineage>
        <taxon>Bacteria</taxon>
        <taxon>Bacillati</taxon>
        <taxon>Bacillota</taxon>
        <taxon>Clostridia</taxon>
        <taxon>Lachnospirales</taxon>
        <taxon>Lachnospiraceae</taxon>
        <taxon>Enterocloster</taxon>
    </lineage>
</organism>
<feature type="domain" description="HTH araC/xylS-type" evidence="4">
    <location>
        <begin position="230"/>
        <end position="328"/>
    </location>
</feature>
<protein>
    <recommendedName>
        <fullName evidence="4">HTH araC/xylS-type domain-containing protein</fullName>
    </recommendedName>
</protein>
<dbReference type="Pfam" id="PF12833">
    <property type="entry name" value="HTH_18"/>
    <property type="match status" value="1"/>
</dbReference>
<dbReference type="PROSITE" id="PS01124">
    <property type="entry name" value="HTH_ARAC_FAMILY_2"/>
    <property type="match status" value="1"/>
</dbReference>
<dbReference type="InterPro" id="IPR014710">
    <property type="entry name" value="RmlC-like_jellyroll"/>
</dbReference>
<dbReference type="SMART" id="SM00342">
    <property type="entry name" value="HTH_ARAC"/>
    <property type="match status" value="1"/>
</dbReference>
<keyword evidence="3" id="KW-0804">Transcription</keyword>
<evidence type="ECO:0000313" key="5">
    <source>
        <dbReference type="EMBL" id="EDP15872.1"/>
    </source>
</evidence>
<evidence type="ECO:0000256" key="2">
    <source>
        <dbReference type="ARBA" id="ARBA00023125"/>
    </source>
</evidence>
<reference evidence="5 6" key="2">
    <citation type="submission" date="2007-09" db="EMBL/GenBank/DDBJ databases">
        <title>Draft genome sequence of Clostridium bolteae (ATCC BAA-613).</title>
        <authorList>
            <person name="Sudarsanam P."/>
            <person name="Ley R."/>
            <person name="Guruge J."/>
            <person name="Turnbaugh P.J."/>
            <person name="Mahowald M."/>
            <person name="Liep D."/>
            <person name="Gordon J."/>
        </authorList>
    </citation>
    <scope>NUCLEOTIDE SEQUENCE [LARGE SCALE GENOMIC DNA]</scope>
    <source>
        <strain evidence="6">ATCC BAA-613 / DSM 15670 / CCUG 46953 / JCM 12243 / WAL 16351</strain>
    </source>
</reference>
<dbReference type="InterPro" id="IPR011051">
    <property type="entry name" value="RmlC_Cupin_sf"/>
</dbReference>
<dbReference type="Proteomes" id="UP000005396">
    <property type="component" value="Unassembled WGS sequence"/>
</dbReference>
<dbReference type="PANTHER" id="PTHR43280:SF28">
    <property type="entry name" value="HTH-TYPE TRANSCRIPTIONAL ACTIVATOR RHAS"/>
    <property type="match status" value="1"/>
</dbReference>
<dbReference type="eggNOG" id="COG2207">
    <property type="taxonomic scope" value="Bacteria"/>
</dbReference>
<evidence type="ECO:0000259" key="4">
    <source>
        <dbReference type="PROSITE" id="PS01124"/>
    </source>
</evidence>
<dbReference type="Pfam" id="PF02311">
    <property type="entry name" value="AraC_binding"/>
    <property type="match status" value="1"/>
</dbReference>
<dbReference type="SUPFAM" id="SSF46689">
    <property type="entry name" value="Homeodomain-like"/>
    <property type="match status" value="2"/>
</dbReference>
<evidence type="ECO:0000256" key="3">
    <source>
        <dbReference type="ARBA" id="ARBA00023163"/>
    </source>
</evidence>
<dbReference type="HOGENOM" id="CLU_000445_88_3_9"/>
<dbReference type="GO" id="GO:0043565">
    <property type="term" value="F:sequence-specific DNA binding"/>
    <property type="evidence" value="ECO:0007669"/>
    <property type="project" value="InterPro"/>
</dbReference>
<dbReference type="InterPro" id="IPR003313">
    <property type="entry name" value="AraC-bd"/>
</dbReference>
<dbReference type="Gene3D" id="1.10.10.60">
    <property type="entry name" value="Homeodomain-like"/>
    <property type="match status" value="2"/>
</dbReference>
<keyword evidence="1" id="KW-0805">Transcription regulation</keyword>
<evidence type="ECO:0000256" key="1">
    <source>
        <dbReference type="ARBA" id="ARBA00023015"/>
    </source>
</evidence>
<sequence>MGYNQTILRLNRTDTLKNVPKPEHTQKESAAMPSKIQIITNEHQEELKEHGTYEFPVLVSDEALSRFYTSSFQWHWHTEIELTLITEGTMVYQINDQIFYPRAGQALFGNSNTMHTGRMENGRDCRYISITFHPRLLYGYQGSRIASRYTDPLMENAALPAVCFDLSQEWHGEAVGLLEDIIRIDSLRYDTYEMDIQMDLFRFWKLLYLHCRPDREPAHTAGRKNQERIRQMLSFIHENYQSDITLDDISRHIHICKSECCRVFKGYMKESLFEYLLKYRIEKSIPDVLEGKLTMTETAIRAGFTDPNYFSKVFHKIKGCSPRSYRKTRSSPLP</sequence>
<gene>
    <name evidence="5" type="ORF">CLOBOL_04043</name>
</gene>
<evidence type="ECO:0000313" key="6">
    <source>
        <dbReference type="Proteomes" id="UP000005396"/>
    </source>
</evidence>
<dbReference type="AlphaFoldDB" id="A8RUK1"/>
<dbReference type="EMBL" id="ABCC02000033">
    <property type="protein sequence ID" value="EDP15872.1"/>
    <property type="molecule type" value="Genomic_DNA"/>
</dbReference>
<dbReference type="Gene3D" id="2.60.120.10">
    <property type="entry name" value="Jelly Rolls"/>
    <property type="match status" value="1"/>
</dbReference>
<accession>A8RUK1</accession>
<proteinExistence type="predicted"/>
<dbReference type="InterPro" id="IPR009057">
    <property type="entry name" value="Homeodomain-like_sf"/>
</dbReference>
<comment type="caution">
    <text evidence="5">The sequence shown here is derived from an EMBL/GenBank/DDBJ whole genome shotgun (WGS) entry which is preliminary data.</text>
</comment>
<dbReference type="SUPFAM" id="SSF51182">
    <property type="entry name" value="RmlC-like cupins"/>
    <property type="match status" value="1"/>
</dbReference>
<name>A8RUK1_ENTBW</name>